<dbReference type="InParanoid" id="A0A6N7EU36"/>
<comment type="subcellular location">
    <subcellularLocation>
        <location evidence="1">Cell membrane</location>
        <topology evidence="1">Multi-pass membrane protein</topology>
    </subcellularLocation>
</comment>
<organism evidence="8 9">
    <name type="scientific">Ostreibacterium oceani</name>
    <dbReference type="NCBI Taxonomy" id="2654998"/>
    <lineage>
        <taxon>Bacteria</taxon>
        <taxon>Pseudomonadati</taxon>
        <taxon>Pseudomonadota</taxon>
        <taxon>Gammaproteobacteria</taxon>
        <taxon>Cardiobacteriales</taxon>
        <taxon>Ostreibacteriaceae</taxon>
        <taxon>Ostreibacterium</taxon>
    </lineage>
</organism>
<sequence>MNPIQNGYNKLLNFGEMATKPFQCITLLIIRLFVASVFLRAGLQKLQDFSTTVFLFEYEYSVPLLSPKLAAMLGTTAEIVLPLLIIFGILTRWSAFALFVFNIVAVLSYKALTAGEFAMTTVWGFIPTSIVFPTKGFEDHVVWGLLILVIIVFGAGRVSIDQLLRKKPTYHY</sequence>
<keyword evidence="4 7" id="KW-0812">Transmembrane</keyword>
<feature type="transmembrane region" description="Helical" evidence="7">
    <location>
        <begin position="21"/>
        <end position="43"/>
    </location>
</feature>
<dbReference type="PANTHER" id="PTHR33452">
    <property type="entry name" value="OXIDOREDUCTASE CATD-RELATED"/>
    <property type="match status" value="1"/>
</dbReference>
<keyword evidence="9" id="KW-1185">Reference proteome</keyword>
<dbReference type="EMBL" id="WHNW01000004">
    <property type="protein sequence ID" value="MPV86061.1"/>
    <property type="molecule type" value="Genomic_DNA"/>
</dbReference>
<protein>
    <submittedName>
        <fullName evidence="8">DoxX family membrane protein</fullName>
    </submittedName>
</protein>
<keyword evidence="3" id="KW-1003">Cell membrane</keyword>
<evidence type="ECO:0000256" key="3">
    <source>
        <dbReference type="ARBA" id="ARBA00022475"/>
    </source>
</evidence>
<feature type="transmembrane region" description="Helical" evidence="7">
    <location>
        <begin position="141"/>
        <end position="160"/>
    </location>
</feature>
<dbReference type="RefSeq" id="WP_152809936.1">
    <property type="nucleotide sequence ID" value="NZ_WHNW01000004.1"/>
</dbReference>
<evidence type="ECO:0000256" key="5">
    <source>
        <dbReference type="ARBA" id="ARBA00022989"/>
    </source>
</evidence>
<evidence type="ECO:0000256" key="4">
    <source>
        <dbReference type="ARBA" id="ARBA00022692"/>
    </source>
</evidence>
<proteinExistence type="inferred from homology"/>
<dbReference type="InterPro" id="IPR032808">
    <property type="entry name" value="DoxX"/>
</dbReference>
<gene>
    <name evidence="8" type="ORF">GCU85_04855</name>
</gene>
<accession>A0A6N7EU36</accession>
<comment type="similarity">
    <text evidence="2">Belongs to the DoxX family.</text>
</comment>
<feature type="transmembrane region" description="Helical" evidence="7">
    <location>
        <begin position="69"/>
        <end position="90"/>
    </location>
</feature>
<dbReference type="PANTHER" id="PTHR33452:SF1">
    <property type="entry name" value="INNER MEMBRANE PROTEIN YPHA-RELATED"/>
    <property type="match status" value="1"/>
</dbReference>
<feature type="transmembrane region" description="Helical" evidence="7">
    <location>
        <begin position="97"/>
        <end position="126"/>
    </location>
</feature>
<evidence type="ECO:0000313" key="9">
    <source>
        <dbReference type="Proteomes" id="UP000471298"/>
    </source>
</evidence>
<comment type="caution">
    <text evidence="8">The sequence shown here is derived from an EMBL/GenBank/DDBJ whole genome shotgun (WGS) entry which is preliminary data.</text>
</comment>
<dbReference type="Pfam" id="PF07681">
    <property type="entry name" value="DoxX"/>
    <property type="match status" value="1"/>
</dbReference>
<dbReference type="AlphaFoldDB" id="A0A6N7EU36"/>
<evidence type="ECO:0000256" key="1">
    <source>
        <dbReference type="ARBA" id="ARBA00004651"/>
    </source>
</evidence>
<dbReference type="GO" id="GO:0005886">
    <property type="term" value="C:plasma membrane"/>
    <property type="evidence" value="ECO:0007669"/>
    <property type="project" value="UniProtKB-SubCell"/>
</dbReference>
<evidence type="ECO:0000313" key="8">
    <source>
        <dbReference type="EMBL" id="MPV86061.1"/>
    </source>
</evidence>
<name>A0A6N7EU36_9GAMM</name>
<evidence type="ECO:0000256" key="2">
    <source>
        <dbReference type="ARBA" id="ARBA00006679"/>
    </source>
</evidence>
<dbReference type="InterPro" id="IPR051907">
    <property type="entry name" value="DoxX-like_oxidoreductase"/>
</dbReference>
<dbReference type="Proteomes" id="UP000471298">
    <property type="component" value="Unassembled WGS sequence"/>
</dbReference>
<evidence type="ECO:0000256" key="7">
    <source>
        <dbReference type="SAM" id="Phobius"/>
    </source>
</evidence>
<evidence type="ECO:0000256" key="6">
    <source>
        <dbReference type="ARBA" id="ARBA00023136"/>
    </source>
</evidence>
<keyword evidence="6 7" id="KW-0472">Membrane</keyword>
<keyword evidence="5 7" id="KW-1133">Transmembrane helix</keyword>
<reference evidence="8 9" key="1">
    <citation type="submission" date="2019-10" db="EMBL/GenBank/DDBJ databases">
        <title>Cardiobacteriales fam. a chemoheterotrophic member of the order Cardiobacteriales, and proposal of Cardiobacteriales fam. nov.</title>
        <authorList>
            <person name="Wang C."/>
        </authorList>
    </citation>
    <scope>NUCLEOTIDE SEQUENCE [LARGE SCALE GENOMIC DNA]</scope>
    <source>
        <strain evidence="8 9">ML27</strain>
    </source>
</reference>